<evidence type="ECO:0000259" key="2">
    <source>
        <dbReference type="Pfam" id="PF24626"/>
    </source>
</evidence>
<dbReference type="PANTHER" id="PTHR46148">
    <property type="entry name" value="CHROMO DOMAIN-CONTAINING PROTEIN"/>
    <property type="match status" value="1"/>
</dbReference>
<sequence>MDFVSGLPLTPTKKDTVCVIVDRLTKSAYFIPVRTDYSLQKLAKLSHRGKKILRFGQNGKLSPRFIAPYRILKRVGPVTYQLELLSELDQIHDVFHVSMLTCYHCDPTHTVTVEEIEVRPDVTFEEEPVQILDREVKVLRKKFIPLVKVLWHNHSSKEATWEPEEAMQRQYPHLL</sequence>
<dbReference type="KEGG" id="ghi:107921663"/>
<organism evidence="3 4">
    <name type="scientific">Gossypium hirsutum</name>
    <name type="common">Upland cotton</name>
    <name type="synonym">Gossypium mexicanum</name>
    <dbReference type="NCBI Taxonomy" id="3635"/>
    <lineage>
        <taxon>Eukaryota</taxon>
        <taxon>Viridiplantae</taxon>
        <taxon>Streptophyta</taxon>
        <taxon>Embryophyta</taxon>
        <taxon>Tracheophyta</taxon>
        <taxon>Spermatophyta</taxon>
        <taxon>Magnoliopsida</taxon>
        <taxon>eudicotyledons</taxon>
        <taxon>Gunneridae</taxon>
        <taxon>Pentapetalae</taxon>
        <taxon>rosids</taxon>
        <taxon>malvids</taxon>
        <taxon>Malvales</taxon>
        <taxon>Malvaceae</taxon>
        <taxon>Malvoideae</taxon>
        <taxon>Gossypium</taxon>
    </lineage>
</organism>
<dbReference type="Proteomes" id="UP000818029">
    <property type="component" value="Chromosome D01"/>
</dbReference>
<keyword evidence="3" id="KW-1185">Reference proteome</keyword>
<dbReference type="Pfam" id="PF24626">
    <property type="entry name" value="SH3_Tf2-1"/>
    <property type="match status" value="1"/>
</dbReference>
<dbReference type="PaxDb" id="3635-A0A1U8L1R7"/>
<reference evidence="3" key="1">
    <citation type="journal article" date="2020" name="Nat. Genet.">
        <title>Genomic diversifications of five Gossypium allopolyploid species and their impact on cotton improvement.</title>
        <authorList>
            <person name="Chen Z.J."/>
            <person name="Sreedasyam A."/>
            <person name="Ando A."/>
            <person name="Song Q."/>
            <person name="De Santiago L.M."/>
            <person name="Hulse-Kemp A.M."/>
            <person name="Ding M."/>
            <person name="Ye W."/>
            <person name="Kirkbride R.C."/>
            <person name="Jenkins J."/>
            <person name="Plott C."/>
            <person name="Lovell J."/>
            <person name="Lin Y.M."/>
            <person name="Vaughn R."/>
            <person name="Liu B."/>
            <person name="Simpson S."/>
            <person name="Scheffler B.E."/>
            <person name="Wen L."/>
            <person name="Saski C.A."/>
            <person name="Grover C.E."/>
            <person name="Hu G."/>
            <person name="Conover J.L."/>
            <person name="Carlson J.W."/>
            <person name="Shu S."/>
            <person name="Boston L.B."/>
            <person name="Williams M."/>
            <person name="Peterson D.G."/>
            <person name="McGee K."/>
            <person name="Jones D.C."/>
            <person name="Wendel J.F."/>
            <person name="Stelly D.M."/>
            <person name="Grimwood J."/>
            <person name="Schmutz J."/>
        </authorList>
    </citation>
    <scope>NUCLEOTIDE SEQUENCE [LARGE SCALE GENOMIC DNA]</scope>
    <source>
        <strain evidence="3">cv. TM-1</strain>
    </source>
</reference>
<reference evidence="4" key="2">
    <citation type="submission" date="2025-08" db="UniProtKB">
        <authorList>
            <consortium name="RefSeq"/>
        </authorList>
    </citation>
    <scope>IDENTIFICATION</scope>
</reference>
<evidence type="ECO:0000259" key="1">
    <source>
        <dbReference type="Pfam" id="PF00385"/>
    </source>
</evidence>
<protein>
    <recommendedName>
        <fullName evidence="5">Chromo domain-containing protein</fullName>
    </recommendedName>
</protein>
<evidence type="ECO:0008006" key="5">
    <source>
        <dbReference type="Google" id="ProtNLM"/>
    </source>
</evidence>
<dbReference type="RefSeq" id="XP_016706979.2">
    <property type="nucleotide sequence ID" value="XM_016851490.2"/>
</dbReference>
<accession>A0A1U8L1R7</accession>
<evidence type="ECO:0000313" key="3">
    <source>
        <dbReference type="Proteomes" id="UP000818029"/>
    </source>
</evidence>
<dbReference type="GeneID" id="107921663"/>
<feature type="domain" description="Chromo" evidence="1">
    <location>
        <begin position="129"/>
        <end position="174"/>
    </location>
</feature>
<dbReference type="SUPFAM" id="SSF54160">
    <property type="entry name" value="Chromo domain-like"/>
    <property type="match status" value="1"/>
</dbReference>
<feature type="domain" description="Tf2-1-like SH3-like" evidence="2">
    <location>
        <begin position="51"/>
        <end position="104"/>
    </location>
</feature>
<dbReference type="InterPro" id="IPR023780">
    <property type="entry name" value="Chromo_domain"/>
</dbReference>
<dbReference type="Pfam" id="PF00385">
    <property type="entry name" value="Chromo"/>
    <property type="match status" value="1"/>
</dbReference>
<dbReference type="InterPro" id="IPR056924">
    <property type="entry name" value="SH3_Tf2-1"/>
</dbReference>
<dbReference type="AlphaFoldDB" id="A0A1U8L1R7"/>
<proteinExistence type="predicted"/>
<evidence type="ECO:0000313" key="4">
    <source>
        <dbReference type="RefSeq" id="XP_016706979.2"/>
    </source>
</evidence>
<name>A0A1U8L1R7_GOSHI</name>
<gene>
    <name evidence="4" type="primary">LOC107921663</name>
</gene>
<dbReference type="InterPro" id="IPR016197">
    <property type="entry name" value="Chromo-like_dom_sf"/>
</dbReference>
<dbReference type="PANTHER" id="PTHR46148:SF44">
    <property type="entry name" value="GAG-POL POLYPROTEIN"/>
    <property type="match status" value="1"/>
</dbReference>